<gene>
    <name evidence="1" type="ORF">SAMN04489760_14610</name>
</gene>
<name>A0A1H8B736_9BACT</name>
<dbReference type="EMBL" id="FOBS01000046">
    <property type="protein sequence ID" value="SEM77667.1"/>
    <property type="molecule type" value="Genomic_DNA"/>
</dbReference>
<protein>
    <submittedName>
        <fullName evidence="1">Uncharacterized protein</fullName>
    </submittedName>
</protein>
<proteinExistence type="predicted"/>
<reference evidence="1 2" key="1">
    <citation type="submission" date="2016-10" db="EMBL/GenBank/DDBJ databases">
        <authorList>
            <person name="de Groot N.N."/>
        </authorList>
    </citation>
    <scope>NUCLEOTIDE SEQUENCE [LARGE SCALE GENOMIC DNA]</scope>
    <source>
        <strain evidence="1 2">DSM 8423</strain>
    </source>
</reference>
<accession>A0A1H8B736</accession>
<sequence>MADLSGQFEQALLALDRVANAALYAVKRQRQNRSVL</sequence>
<dbReference type="Proteomes" id="UP000198744">
    <property type="component" value="Unassembled WGS sequence"/>
</dbReference>
<keyword evidence="2" id="KW-1185">Reference proteome</keyword>
<evidence type="ECO:0000313" key="1">
    <source>
        <dbReference type="EMBL" id="SEM77667.1"/>
    </source>
</evidence>
<dbReference type="AlphaFoldDB" id="A0A1H8B736"/>
<evidence type="ECO:0000313" key="2">
    <source>
        <dbReference type="Proteomes" id="UP000198744"/>
    </source>
</evidence>
<organism evidence="1 2">
    <name type="scientific">Syntrophus gentianae</name>
    <dbReference type="NCBI Taxonomy" id="43775"/>
    <lineage>
        <taxon>Bacteria</taxon>
        <taxon>Pseudomonadati</taxon>
        <taxon>Thermodesulfobacteriota</taxon>
        <taxon>Syntrophia</taxon>
        <taxon>Syntrophales</taxon>
        <taxon>Syntrophaceae</taxon>
        <taxon>Syntrophus</taxon>
    </lineage>
</organism>
<dbReference type="STRING" id="43775.SAMN04489760_14610"/>